<dbReference type="EMBL" id="CABPRJ010001089">
    <property type="protein sequence ID" value="VVC35181.1"/>
    <property type="molecule type" value="Genomic_DNA"/>
</dbReference>
<dbReference type="GO" id="GO:0015074">
    <property type="term" value="P:DNA integration"/>
    <property type="evidence" value="ECO:0007669"/>
    <property type="project" value="InterPro"/>
</dbReference>
<organism evidence="2 3">
    <name type="scientific">Cinara cedri</name>
    <dbReference type="NCBI Taxonomy" id="506608"/>
    <lineage>
        <taxon>Eukaryota</taxon>
        <taxon>Metazoa</taxon>
        <taxon>Ecdysozoa</taxon>
        <taxon>Arthropoda</taxon>
        <taxon>Hexapoda</taxon>
        <taxon>Insecta</taxon>
        <taxon>Pterygota</taxon>
        <taxon>Neoptera</taxon>
        <taxon>Paraneoptera</taxon>
        <taxon>Hemiptera</taxon>
        <taxon>Sternorrhyncha</taxon>
        <taxon>Aphidomorpha</taxon>
        <taxon>Aphidoidea</taxon>
        <taxon>Aphididae</taxon>
        <taxon>Lachninae</taxon>
        <taxon>Cinara</taxon>
    </lineage>
</organism>
<gene>
    <name evidence="2" type="ORF">CINCED_3A001613</name>
</gene>
<evidence type="ECO:0000313" key="3">
    <source>
        <dbReference type="Proteomes" id="UP000325440"/>
    </source>
</evidence>
<evidence type="ECO:0000259" key="1">
    <source>
        <dbReference type="PROSITE" id="PS50994"/>
    </source>
</evidence>
<accession>A0A5E4MUS7</accession>
<protein>
    <submittedName>
        <fullName evidence="2">Integrase, catalytic core,Ribonuclease H-like domain</fullName>
    </submittedName>
</protein>
<dbReference type="InterPro" id="IPR001584">
    <property type="entry name" value="Integrase_cat-core"/>
</dbReference>
<dbReference type="GO" id="GO:0003676">
    <property type="term" value="F:nucleic acid binding"/>
    <property type="evidence" value="ECO:0007669"/>
    <property type="project" value="InterPro"/>
</dbReference>
<name>A0A5E4MUS7_9HEMI</name>
<proteinExistence type="predicted"/>
<reference evidence="2 3" key="1">
    <citation type="submission" date="2019-08" db="EMBL/GenBank/DDBJ databases">
        <authorList>
            <person name="Alioto T."/>
            <person name="Alioto T."/>
            <person name="Gomez Garrido J."/>
        </authorList>
    </citation>
    <scope>NUCLEOTIDE SEQUENCE [LARGE SCALE GENOMIC DNA]</scope>
</reference>
<dbReference type="PROSITE" id="PS50994">
    <property type="entry name" value="INTEGRASE"/>
    <property type="match status" value="1"/>
</dbReference>
<dbReference type="PANTHER" id="PTHR46585">
    <property type="entry name" value="INTEGRASE CORE DOMAIN CONTAINING PROTEIN"/>
    <property type="match status" value="1"/>
</dbReference>
<dbReference type="Proteomes" id="UP000325440">
    <property type="component" value="Unassembled WGS sequence"/>
</dbReference>
<dbReference type="PANTHER" id="PTHR46585:SF1">
    <property type="entry name" value="CHROMO DOMAIN-CONTAINING PROTEIN"/>
    <property type="match status" value="1"/>
</dbReference>
<feature type="non-terminal residue" evidence="2">
    <location>
        <position position="1"/>
    </location>
</feature>
<dbReference type="SUPFAM" id="SSF53098">
    <property type="entry name" value="Ribonuclease H-like"/>
    <property type="match status" value="1"/>
</dbReference>
<evidence type="ECO:0000313" key="2">
    <source>
        <dbReference type="EMBL" id="VVC35181.1"/>
    </source>
</evidence>
<dbReference type="InterPro" id="IPR012337">
    <property type="entry name" value="RNaseH-like_sf"/>
</dbReference>
<dbReference type="AlphaFoldDB" id="A0A5E4MUS7"/>
<sequence>VQTTNGLWRISIQCLKCKTNKSKFIIASLGKKTISKIKFEKITEQDELNITKELHKPVKSKFPKRKIKTYGINDLWVADLVIMRNYGDENSGYLCILNVINTFSKFAWSEFLKKKDGKNVTKGFEEIIKRAKLQKHNSPTLLHIDKGTEFVIKQFKEMLTKHNKKLYHTQNEEKSEVIERFNRILNGKMKIQFEVQKNKRWIDILQDLLNE</sequence>
<dbReference type="InterPro" id="IPR036397">
    <property type="entry name" value="RNaseH_sf"/>
</dbReference>
<dbReference type="OrthoDB" id="6618058at2759"/>
<feature type="domain" description="Integrase catalytic" evidence="1">
    <location>
        <begin position="59"/>
        <end position="211"/>
    </location>
</feature>
<keyword evidence="3" id="KW-1185">Reference proteome</keyword>
<dbReference type="Gene3D" id="3.30.420.10">
    <property type="entry name" value="Ribonuclease H-like superfamily/Ribonuclease H"/>
    <property type="match status" value="1"/>
</dbReference>
<dbReference type="Pfam" id="PF00665">
    <property type="entry name" value="rve"/>
    <property type="match status" value="1"/>
</dbReference>